<dbReference type="Proteomes" id="UP000008637">
    <property type="component" value="Chromosome"/>
</dbReference>
<keyword evidence="2" id="KW-1185">Reference proteome</keyword>
<dbReference type="EMBL" id="FR773153">
    <property type="protein sequence ID" value="CBY92211.1"/>
    <property type="molecule type" value="Genomic_DNA"/>
</dbReference>
<accession>E8ZKP5</accession>
<protein>
    <submittedName>
        <fullName evidence="1">Uncharacterized protein</fullName>
    </submittedName>
</protein>
<sequence length="193" mass="21899">MTLIPKLLSLGALISGAVGVAILKPWQKDISVKQELEKLNKTILTSKTDSRWEIKAHTYKSIITTDSKLKIDGKDTISKEDLSNWCLDTFKKPYSQELTNKAQSFCLAPTVKDKLSKNNKSIPSSLETQLSNYKGHTSEDSFVIPKSEMENKEKSDLSEDDLKKWCNTYSEVELLDGEDKNYNRIEKWCTSAQ</sequence>
<proteinExistence type="predicted"/>
<evidence type="ECO:0000313" key="2">
    <source>
        <dbReference type="Proteomes" id="UP000008637"/>
    </source>
</evidence>
<evidence type="ECO:0000313" key="1">
    <source>
        <dbReference type="EMBL" id="CBY92211.1"/>
    </source>
</evidence>
<gene>
    <name evidence="1" type="ordered locus">HF1_02030</name>
</gene>
<dbReference type="KEGG" id="mha:HF1_02030"/>
<dbReference type="HOGENOM" id="CLU_1407423_0_0_14"/>
<name>E8ZKP5_MYCHL</name>
<reference evidence="1 2" key="1">
    <citation type="journal article" date="2011" name="J. Bacteriol.">
        <title>Complete genome sequence of Mycoplasma haemofelis, a hemotropic mycoplasma.</title>
        <authorList>
            <person name="Barker E.N."/>
            <person name="Helps C.R."/>
            <person name="Peters I.R."/>
            <person name="Darby A.C."/>
            <person name="Radford A.D."/>
            <person name="Tasker S."/>
        </authorList>
    </citation>
    <scope>NUCLEOTIDE SEQUENCE [LARGE SCALE GENOMIC DNA]</scope>
    <source>
        <strain evidence="1 2">Langford 1</strain>
    </source>
</reference>
<organism evidence="1 2">
    <name type="scientific">Mycoplasma haemofelis (strain Langford 1)</name>
    <name type="common">Haemobartonella felis</name>
    <dbReference type="NCBI Taxonomy" id="941640"/>
    <lineage>
        <taxon>Bacteria</taxon>
        <taxon>Bacillati</taxon>
        <taxon>Mycoplasmatota</taxon>
        <taxon>Mollicutes</taxon>
        <taxon>Mycoplasmataceae</taxon>
        <taxon>Mycoplasma</taxon>
    </lineage>
</organism>
<dbReference type="AlphaFoldDB" id="E8ZKP5"/>